<dbReference type="AlphaFoldDB" id="A0A4V2MWT8"/>
<dbReference type="PANTHER" id="PTHR45648:SF22">
    <property type="entry name" value="GDSL LIPASE_ACYLHYDROLASE FAMILY PROTEIN (AFU_ORTHOLOGUE AFUA_4G14700)"/>
    <property type="match status" value="1"/>
</dbReference>
<dbReference type="Gene3D" id="2.60.120.10">
    <property type="entry name" value="Jelly Rolls"/>
    <property type="match status" value="1"/>
</dbReference>
<proteinExistence type="predicted"/>
<evidence type="ECO:0000256" key="1">
    <source>
        <dbReference type="ARBA" id="ARBA00022801"/>
    </source>
</evidence>
<dbReference type="Proteomes" id="UP000292702">
    <property type="component" value="Unassembled WGS sequence"/>
</dbReference>
<dbReference type="EMBL" id="RWJN01000096">
    <property type="protein sequence ID" value="TCD67487.1"/>
    <property type="molecule type" value="Genomic_DNA"/>
</dbReference>
<dbReference type="OrthoDB" id="1600564at2759"/>
<dbReference type="InterPro" id="IPR051058">
    <property type="entry name" value="GDSL_Est/Lipase"/>
</dbReference>
<dbReference type="InterPro" id="IPR036514">
    <property type="entry name" value="SGNH_hydro_sf"/>
</dbReference>
<keyword evidence="3" id="KW-1185">Reference proteome</keyword>
<dbReference type="SUPFAM" id="SSF51182">
    <property type="entry name" value="RmlC-like cupins"/>
    <property type="match status" value="1"/>
</dbReference>
<dbReference type="InterPro" id="IPR011051">
    <property type="entry name" value="RmlC_Cupin_sf"/>
</dbReference>
<sequence length="428" mass="47172">MPPHTTSTSLHWHTHEDEWYYVVSAGENAALVHRDLDGADVGADETQETKISTGDFLGFPAGVKMAHALRSGDKELVYLIGGSRASSDVCNYPELHKRVVISREGPFCLLSVLAAAACSTSLVLAKAGHPGPTPGQIKNLVTFGDSFTDVVMTGDGGTAWPIYAADYGHYTLFPYAKYGAPCSTKLVPIPYPSLLESQLPAYLQDKSNGTLKTLHASDTVYTVWIGANDIGDWGLLTGQGEPNVTVVDIVKCTMEWVKGLYDSGARYFLFQNLAPLEYTINYGEVSYPNRYWTLPRNQTDWHLTMKEFIVTGNELSRLMLKDLATSLPGVHIGLFDSYNLFLDILARPQLYLNGTAPLNTTGAIRSCVYELDESLEDTGNCTIITGSDADSYLWYDEVHPSEQASRIFAREMVSGIEQKSTKWTTWFS</sequence>
<dbReference type="InterPro" id="IPR001087">
    <property type="entry name" value="GDSL"/>
</dbReference>
<evidence type="ECO:0000313" key="3">
    <source>
        <dbReference type="Proteomes" id="UP000292702"/>
    </source>
</evidence>
<dbReference type="Gene3D" id="3.40.50.1110">
    <property type="entry name" value="SGNH hydrolase"/>
    <property type="match status" value="1"/>
</dbReference>
<evidence type="ECO:0000313" key="2">
    <source>
        <dbReference type="EMBL" id="TCD67487.1"/>
    </source>
</evidence>
<dbReference type="Pfam" id="PF00657">
    <property type="entry name" value="Lipase_GDSL"/>
    <property type="match status" value="1"/>
</dbReference>
<dbReference type="InterPro" id="IPR014710">
    <property type="entry name" value="RmlC-like_jellyroll"/>
</dbReference>
<accession>A0A4V2MWT8</accession>
<dbReference type="PANTHER" id="PTHR45648">
    <property type="entry name" value="GDSL LIPASE/ACYLHYDROLASE FAMILY PROTEIN (AFU_ORTHOLOGUE AFUA_4G14700)"/>
    <property type="match status" value="1"/>
</dbReference>
<keyword evidence="1" id="KW-0378">Hydrolase</keyword>
<reference evidence="2 3" key="1">
    <citation type="submission" date="2018-11" db="EMBL/GenBank/DDBJ databases">
        <title>Genome assembly of Steccherinum ochraceum LE-BIN_3174, the white-rot fungus of the Steccherinaceae family (The Residual Polyporoid clade, Polyporales, Basidiomycota).</title>
        <authorList>
            <person name="Fedorova T.V."/>
            <person name="Glazunova O.A."/>
            <person name="Landesman E.O."/>
            <person name="Moiseenko K.V."/>
            <person name="Psurtseva N.V."/>
            <person name="Savinova O.S."/>
            <person name="Shakhova N.V."/>
            <person name="Tyazhelova T.V."/>
            <person name="Vasina D.V."/>
        </authorList>
    </citation>
    <scope>NUCLEOTIDE SEQUENCE [LARGE SCALE GENOMIC DNA]</scope>
    <source>
        <strain evidence="2 3">LE-BIN_3174</strain>
    </source>
</reference>
<dbReference type="STRING" id="92696.A0A4V2MWT8"/>
<gene>
    <name evidence="2" type="ORF">EIP91_012348</name>
</gene>
<name>A0A4V2MWT8_9APHY</name>
<organism evidence="2 3">
    <name type="scientific">Steccherinum ochraceum</name>
    <dbReference type="NCBI Taxonomy" id="92696"/>
    <lineage>
        <taxon>Eukaryota</taxon>
        <taxon>Fungi</taxon>
        <taxon>Dikarya</taxon>
        <taxon>Basidiomycota</taxon>
        <taxon>Agaricomycotina</taxon>
        <taxon>Agaricomycetes</taxon>
        <taxon>Polyporales</taxon>
        <taxon>Steccherinaceae</taxon>
        <taxon>Steccherinum</taxon>
    </lineage>
</organism>
<protein>
    <submittedName>
        <fullName evidence="2">Uncharacterized protein</fullName>
    </submittedName>
</protein>
<dbReference type="SUPFAM" id="SSF52266">
    <property type="entry name" value="SGNH hydrolase"/>
    <property type="match status" value="1"/>
</dbReference>
<comment type="caution">
    <text evidence="2">The sequence shown here is derived from an EMBL/GenBank/DDBJ whole genome shotgun (WGS) entry which is preliminary data.</text>
</comment>
<dbReference type="GO" id="GO:0016788">
    <property type="term" value="F:hydrolase activity, acting on ester bonds"/>
    <property type="evidence" value="ECO:0007669"/>
    <property type="project" value="InterPro"/>
</dbReference>